<comment type="caution">
    <text evidence="3">The sequence shown here is derived from an EMBL/GenBank/DDBJ whole genome shotgun (WGS) entry which is preliminary data.</text>
</comment>
<name>A0AAX2SDU6_KOCRH</name>
<evidence type="ECO:0000256" key="1">
    <source>
        <dbReference type="SAM" id="MobiDB-lite"/>
    </source>
</evidence>
<dbReference type="AlphaFoldDB" id="A0AAX2SDU6"/>
<keyword evidence="2" id="KW-1133">Transmembrane helix</keyword>
<feature type="region of interest" description="Disordered" evidence="1">
    <location>
        <begin position="1"/>
        <end position="98"/>
    </location>
</feature>
<keyword evidence="2" id="KW-0472">Membrane</keyword>
<feature type="transmembrane region" description="Helical" evidence="2">
    <location>
        <begin position="106"/>
        <end position="130"/>
    </location>
</feature>
<evidence type="ECO:0000313" key="4">
    <source>
        <dbReference type="Proteomes" id="UP000298017"/>
    </source>
</evidence>
<dbReference type="EMBL" id="SPNK01000005">
    <property type="protein sequence ID" value="TFI01705.1"/>
    <property type="molecule type" value="Genomic_DNA"/>
</dbReference>
<evidence type="ECO:0000313" key="3">
    <source>
        <dbReference type="EMBL" id="TFI01705.1"/>
    </source>
</evidence>
<evidence type="ECO:0000256" key="2">
    <source>
        <dbReference type="SAM" id="Phobius"/>
    </source>
</evidence>
<dbReference type="Proteomes" id="UP000298017">
    <property type="component" value="Unassembled WGS sequence"/>
</dbReference>
<keyword evidence="4" id="KW-1185">Reference proteome</keyword>
<feature type="transmembrane region" description="Helical" evidence="2">
    <location>
        <begin position="136"/>
        <end position="156"/>
    </location>
</feature>
<proteinExistence type="predicted"/>
<gene>
    <name evidence="3" type="ORF">E4P33_06165</name>
</gene>
<reference evidence="3 4" key="1">
    <citation type="submission" date="2019-03" db="EMBL/GenBank/DDBJ databases">
        <title>Genome Sequencing and Assembly of Various Microbes Isolated from Alder Root Nodule.</title>
        <authorList>
            <person name="Swanson E."/>
            <person name="Sevigny J.L."/>
            <person name="Pesce C."/>
            <person name="Davis I."/>
            <person name="Kleiner V."/>
            <person name="Tisa L."/>
        </authorList>
    </citation>
    <scope>NUCLEOTIDE SEQUENCE [LARGE SCALE GENOMIC DNA]</scope>
    <source>
        <strain evidence="3 4">4R-31</strain>
    </source>
</reference>
<organism evidence="3 4">
    <name type="scientific">Kocuria rhizophila</name>
    <dbReference type="NCBI Taxonomy" id="72000"/>
    <lineage>
        <taxon>Bacteria</taxon>
        <taxon>Bacillati</taxon>
        <taxon>Actinomycetota</taxon>
        <taxon>Actinomycetes</taxon>
        <taxon>Micrococcales</taxon>
        <taxon>Micrococcaceae</taxon>
        <taxon>Kocuria</taxon>
    </lineage>
</organism>
<sequence length="272" mass="27690">MDPMDSHATWPAPVTVNDRGFDAAALRQLRKAPSPASGDEAGRPHASSSTEAGETGVAAAESAGSHESAVTSAEAGSGAASSDGAAADGPGVSAPAAGKTPVGERLVASLLLVIPLVSALVIVLSGMRFADTRNGLWLGVVAVVLVAAALSWVAVLRRSFAKAQGHLAARLPGVIGYGVGIVRELDVESPFDENGVSDTVTAHLTVRVNPTQGPAFTGTLDAVYAVADAEKLAVGSHGPVRYLRSDPENTVSIETRLPAEKVQQIYRAAAMN</sequence>
<keyword evidence="2" id="KW-0812">Transmembrane</keyword>
<protein>
    <submittedName>
        <fullName evidence="3">Uncharacterized protein</fullName>
    </submittedName>
</protein>
<feature type="compositionally biased region" description="Low complexity" evidence="1">
    <location>
        <begin position="49"/>
        <end position="98"/>
    </location>
</feature>
<accession>A0AAX2SDU6</accession>